<gene>
    <name evidence="2" type="ORF">AMORRO_LOCUS4972</name>
</gene>
<evidence type="ECO:0000313" key="2">
    <source>
        <dbReference type="EMBL" id="CAG8537620.1"/>
    </source>
</evidence>
<feature type="compositionally biased region" description="Low complexity" evidence="1">
    <location>
        <begin position="34"/>
        <end position="71"/>
    </location>
</feature>
<feature type="compositionally biased region" description="Polar residues" evidence="1">
    <location>
        <begin position="202"/>
        <end position="211"/>
    </location>
</feature>
<feature type="compositionally biased region" description="Basic residues" evidence="1">
    <location>
        <begin position="226"/>
        <end position="244"/>
    </location>
</feature>
<organism evidence="2 3">
    <name type="scientific">Acaulospora morrowiae</name>
    <dbReference type="NCBI Taxonomy" id="94023"/>
    <lineage>
        <taxon>Eukaryota</taxon>
        <taxon>Fungi</taxon>
        <taxon>Fungi incertae sedis</taxon>
        <taxon>Mucoromycota</taxon>
        <taxon>Glomeromycotina</taxon>
        <taxon>Glomeromycetes</taxon>
        <taxon>Diversisporales</taxon>
        <taxon>Acaulosporaceae</taxon>
        <taxon>Acaulospora</taxon>
    </lineage>
</organism>
<comment type="caution">
    <text evidence="2">The sequence shown here is derived from an EMBL/GenBank/DDBJ whole genome shotgun (WGS) entry which is preliminary data.</text>
</comment>
<sequence>MQSPSTIGDFPHSPPSVRSKRNFGLENQFETFMQQQQQQAAKARASAPVANNNATQPSNNTTTANSTRNTTQRPGVAASFLYKLTEFAAYTSAFATEAYQTLTVGAKVEQEVLNNGASRSRKGYSQYFDEDLMQIGDNSDDPDTIDEDIVDRGITRSNGNLNGVLGQWSPTQSAPKDNRISTLGLQDSATVTSSPRQIQFATTSVEPMQQESSPIDISSTTPPASAKRRQIRVRRPRRPLRRKSSSNDISAQRGYEDQDQMLLKVNEKLADMITQGKAALRSTVNVTEVEIMLAEEKERSERIMKEVSLQAPTNRRRRNTGSSSDYDYYGGSLSDSGSYSAPESSSYCDYGYGPCSGPESPNYRHSSPIHHNTPTQYGSPGMFGPSVGYNLAINSDYSMLGSGRYIDSPVGGTGSFPGITQAYNGSSSSGRFGNVPSNRYGGSMSPSAYGNPGSNNVYSKQNGGPYTGANNHGIYNNREFSY</sequence>
<reference evidence="2" key="1">
    <citation type="submission" date="2021-06" db="EMBL/GenBank/DDBJ databases">
        <authorList>
            <person name="Kallberg Y."/>
            <person name="Tangrot J."/>
            <person name="Rosling A."/>
        </authorList>
    </citation>
    <scope>NUCLEOTIDE SEQUENCE</scope>
    <source>
        <strain evidence="2">CL551</strain>
    </source>
</reference>
<feature type="region of interest" description="Disordered" evidence="1">
    <location>
        <begin position="202"/>
        <end position="255"/>
    </location>
</feature>
<dbReference type="AlphaFoldDB" id="A0A9N9FI17"/>
<accession>A0A9N9FI17</accession>
<evidence type="ECO:0000256" key="1">
    <source>
        <dbReference type="SAM" id="MobiDB-lite"/>
    </source>
</evidence>
<feature type="compositionally biased region" description="Low complexity" evidence="1">
    <location>
        <begin position="320"/>
        <end position="340"/>
    </location>
</feature>
<feature type="region of interest" description="Disordered" evidence="1">
    <location>
        <begin position="1"/>
        <end position="71"/>
    </location>
</feature>
<dbReference type="EMBL" id="CAJVPV010002847">
    <property type="protein sequence ID" value="CAG8537620.1"/>
    <property type="molecule type" value="Genomic_DNA"/>
</dbReference>
<protein>
    <submittedName>
        <fullName evidence="2">214_t:CDS:1</fullName>
    </submittedName>
</protein>
<evidence type="ECO:0000313" key="3">
    <source>
        <dbReference type="Proteomes" id="UP000789342"/>
    </source>
</evidence>
<proteinExistence type="predicted"/>
<dbReference type="Proteomes" id="UP000789342">
    <property type="component" value="Unassembled WGS sequence"/>
</dbReference>
<dbReference type="OrthoDB" id="2431870at2759"/>
<feature type="compositionally biased region" description="Low complexity" evidence="1">
    <location>
        <begin position="212"/>
        <end position="225"/>
    </location>
</feature>
<name>A0A9N9FI17_9GLOM</name>
<feature type="region of interest" description="Disordered" evidence="1">
    <location>
        <begin position="304"/>
        <end position="340"/>
    </location>
</feature>
<keyword evidence="3" id="KW-1185">Reference proteome</keyword>